<evidence type="ECO:0000256" key="1">
    <source>
        <dbReference type="SAM" id="MobiDB-lite"/>
    </source>
</evidence>
<feature type="region of interest" description="Disordered" evidence="1">
    <location>
        <begin position="129"/>
        <end position="330"/>
    </location>
</feature>
<evidence type="ECO:0000313" key="2">
    <source>
        <dbReference type="EMBL" id="VEL33314.1"/>
    </source>
</evidence>
<feature type="compositionally biased region" description="Basic and acidic residues" evidence="1">
    <location>
        <begin position="311"/>
        <end position="323"/>
    </location>
</feature>
<sequence length="347" mass="37889">MTDLAFIEIHICPNALTAYANCSIRSLNSNGSAFICGDPFGRTSHFHASLTLHRKSYTDYDSMDTCISLPSNAARSSFAETRSEQSHDDVEEINANVASRWSEAVRKHANTGRGSVRVHKLTCIPTLERTDPDFAETGRFPATPNSTQPSRQSGRQPTSGGEPLSGAAWSRAKARETAESGLSSRPRELEPAETGSKSQDPGRRHRYRPIAGDPEAAAKQVDAKSVPEPDWPAAEAARGGYRRRGRGVPDAKGDSDKGRQDALSRRPDEAGYEKGDLHLGDDMRRSNQRTMEPDTRSMQPGNKGSSARPKRPGEKRRSPERGLLEAFGDMKPNQDAKFVCASPLDSV</sequence>
<protein>
    <submittedName>
        <fullName evidence="2">Uncharacterized protein</fullName>
    </submittedName>
</protein>
<keyword evidence="3" id="KW-1185">Reference proteome</keyword>
<feature type="compositionally biased region" description="Polar residues" evidence="1">
    <location>
        <begin position="296"/>
        <end position="305"/>
    </location>
</feature>
<dbReference type="EMBL" id="CAAALY010245565">
    <property type="protein sequence ID" value="VEL33314.1"/>
    <property type="molecule type" value="Genomic_DNA"/>
</dbReference>
<feature type="compositionally biased region" description="Basic and acidic residues" evidence="1">
    <location>
        <begin position="247"/>
        <end position="295"/>
    </location>
</feature>
<accession>A0A448XBY4</accession>
<reference evidence="2" key="1">
    <citation type="submission" date="2018-11" db="EMBL/GenBank/DDBJ databases">
        <authorList>
            <consortium name="Pathogen Informatics"/>
        </authorList>
    </citation>
    <scope>NUCLEOTIDE SEQUENCE</scope>
</reference>
<dbReference type="AlphaFoldDB" id="A0A448XBY4"/>
<dbReference type="Proteomes" id="UP000784294">
    <property type="component" value="Unassembled WGS sequence"/>
</dbReference>
<feature type="compositionally biased region" description="Polar residues" evidence="1">
    <location>
        <begin position="143"/>
        <end position="159"/>
    </location>
</feature>
<proteinExistence type="predicted"/>
<organism evidence="2 3">
    <name type="scientific">Protopolystoma xenopodis</name>
    <dbReference type="NCBI Taxonomy" id="117903"/>
    <lineage>
        <taxon>Eukaryota</taxon>
        <taxon>Metazoa</taxon>
        <taxon>Spiralia</taxon>
        <taxon>Lophotrochozoa</taxon>
        <taxon>Platyhelminthes</taxon>
        <taxon>Monogenea</taxon>
        <taxon>Polyopisthocotylea</taxon>
        <taxon>Polystomatidea</taxon>
        <taxon>Polystomatidae</taxon>
        <taxon>Protopolystoma</taxon>
    </lineage>
</organism>
<name>A0A448XBY4_9PLAT</name>
<gene>
    <name evidence="2" type="ORF">PXEA_LOCUS26754</name>
</gene>
<evidence type="ECO:0000313" key="3">
    <source>
        <dbReference type="Proteomes" id="UP000784294"/>
    </source>
</evidence>
<comment type="caution">
    <text evidence="2">The sequence shown here is derived from an EMBL/GenBank/DDBJ whole genome shotgun (WGS) entry which is preliminary data.</text>
</comment>